<proteinExistence type="predicted"/>
<gene>
    <name evidence="2" type="ORF">Dfulv_14995</name>
</gene>
<keyword evidence="1" id="KW-0472">Membrane</keyword>
<evidence type="ECO:0000256" key="1">
    <source>
        <dbReference type="SAM" id="Phobius"/>
    </source>
</evidence>
<evidence type="ECO:0000313" key="2">
    <source>
        <dbReference type="EMBL" id="UWP85468.1"/>
    </source>
</evidence>
<accession>A0ABY5W9V0</accession>
<dbReference type="Proteomes" id="UP001059617">
    <property type="component" value="Chromosome"/>
</dbReference>
<keyword evidence="3" id="KW-1185">Reference proteome</keyword>
<name>A0ABY5W9V0_9ACTN</name>
<keyword evidence="1" id="KW-1133">Transmembrane helix</keyword>
<reference evidence="2" key="1">
    <citation type="submission" date="2021-04" db="EMBL/GenBank/DDBJ databases">
        <authorList>
            <person name="Hartkoorn R.C."/>
            <person name="Beaudoing E."/>
            <person name="Hot D."/>
        </authorList>
    </citation>
    <scope>NUCLEOTIDE SEQUENCE</scope>
    <source>
        <strain evidence="2">NRRL B-16292</strain>
    </source>
</reference>
<protein>
    <submittedName>
        <fullName evidence="2">Uncharacterized protein</fullName>
    </submittedName>
</protein>
<reference evidence="2" key="2">
    <citation type="submission" date="2022-09" db="EMBL/GenBank/DDBJ databases">
        <title>Biosynthetic gene clusters of Dactylosporangioum fulvum.</title>
        <authorList>
            <person name="Caradec T."/>
        </authorList>
    </citation>
    <scope>NUCLEOTIDE SEQUENCE</scope>
    <source>
        <strain evidence="2">NRRL B-16292</strain>
    </source>
</reference>
<organism evidence="2 3">
    <name type="scientific">Dactylosporangium fulvum</name>
    <dbReference type="NCBI Taxonomy" id="53359"/>
    <lineage>
        <taxon>Bacteria</taxon>
        <taxon>Bacillati</taxon>
        <taxon>Actinomycetota</taxon>
        <taxon>Actinomycetes</taxon>
        <taxon>Micromonosporales</taxon>
        <taxon>Micromonosporaceae</taxon>
        <taxon>Dactylosporangium</taxon>
    </lineage>
</organism>
<sequence length="52" mass="5807">MNLHVSGLEAVLPGVHLVAYLAAVLLVLLWVKALRCHPARPHEPLGYRRRLS</sequence>
<feature type="transmembrane region" description="Helical" evidence="1">
    <location>
        <begin position="12"/>
        <end position="31"/>
    </location>
</feature>
<keyword evidence="1" id="KW-0812">Transmembrane</keyword>
<evidence type="ECO:0000313" key="3">
    <source>
        <dbReference type="Proteomes" id="UP001059617"/>
    </source>
</evidence>
<dbReference type="RefSeq" id="WP_259863590.1">
    <property type="nucleotide sequence ID" value="NZ_BAAAST010000014.1"/>
</dbReference>
<dbReference type="EMBL" id="CP073720">
    <property type="protein sequence ID" value="UWP85468.1"/>
    <property type="molecule type" value="Genomic_DNA"/>
</dbReference>